<dbReference type="EMBL" id="FPAS01000001">
    <property type="protein sequence ID" value="SFT54068.1"/>
    <property type="molecule type" value="Genomic_DNA"/>
</dbReference>
<dbReference type="AlphaFoldDB" id="A0A1I6YUV5"/>
<dbReference type="Proteomes" id="UP000236454">
    <property type="component" value="Unassembled WGS sequence"/>
</dbReference>
<protein>
    <submittedName>
        <fullName evidence="1">Uncharacterized protein</fullName>
    </submittedName>
</protein>
<organism evidence="1 2">
    <name type="scientific">Lishizhenia tianjinensis</name>
    <dbReference type="NCBI Taxonomy" id="477690"/>
    <lineage>
        <taxon>Bacteria</taxon>
        <taxon>Pseudomonadati</taxon>
        <taxon>Bacteroidota</taxon>
        <taxon>Flavobacteriia</taxon>
        <taxon>Flavobacteriales</taxon>
        <taxon>Crocinitomicaceae</taxon>
        <taxon>Lishizhenia</taxon>
    </lineage>
</organism>
<accession>A0A1I6YUV5</accession>
<proteinExistence type="predicted"/>
<evidence type="ECO:0000313" key="1">
    <source>
        <dbReference type="EMBL" id="SFT54068.1"/>
    </source>
</evidence>
<dbReference type="STRING" id="477690.SAMN05216474_1187"/>
<dbReference type="RefSeq" id="WP_090247390.1">
    <property type="nucleotide sequence ID" value="NZ_FPAS01000001.1"/>
</dbReference>
<reference evidence="1 2" key="1">
    <citation type="submission" date="2016-10" db="EMBL/GenBank/DDBJ databases">
        <authorList>
            <person name="de Groot N.N."/>
        </authorList>
    </citation>
    <scope>NUCLEOTIDE SEQUENCE [LARGE SCALE GENOMIC DNA]</scope>
    <source>
        <strain evidence="1 2">CGMCC 1.7005</strain>
    </source>
</reference>
<gene>
    <name evidence="1" type="ORF">SAMN05216474_1187</name>
</gene>
<evidence type="ECO:0000313" key="2">
    <source>
        <dbReference type="Proteomes" id="UP000236454"/>
    </source>
</evidence>
<keyword evidence="2" id="KW-1185">Reference proteome</keyword>
<name>A0A1I6YUV5_9FLAO</name>
<sequence length="140" mass="15760">MNTLFRYIIALSVLLLIGFNQTIGRAFAEISGVELLQGSSQQEDDTAYSIHGTHSHYLSAIPENGHHLFGVETSEGGAEEDEDRSHKKFSDFGVFLKTLFVLQKAVISTDIHEEEEIFHAHEFKASSFKSLFLVLEVFRL</sequence>